<evidence type="ECO:0000313" key="16">
    <source>
        <dbReference type="Proteomes" id="UP000717364"/>
    </source>
</evidence>
<proteinExistence type="predicted"/>
<dbReference type="GO" id="GO:0005886">
    <property type="term" value="C:plasma membrane"/>
    <property type="evidence" value="ECO:0007669"/>
    <property type="project" value="UniProtKB-SubCell"/>
</dbReference>
<dbReference type="AlphaFoldDB" id="A0A947DG43"/>
<evidence type="ECO:0000256" key="6">
    <source>
        <dbReference type="ARBA" id="ARBA00022801"/>
    </source>
</evidence>
<keyword evidence="7" id="KW-0788">Thiol protease</keyword>
<comment type="caution">
    <text evidence="15">The sequence shown here is derived from an EMBL/GenBank/DDBJ whole genome shotgun (WGS) entry which is preliminary data.</text>
</comment>
<dbReference type="InterPro" id="IPR039421">
    <property type="entry name" value="Type_1_exporter"/>
</dbReference>
<feature type="domain" description="Peptidase C39" evidence="14">
    <location>
        <begin position="17"/>
        <end position="136"/>
    </location>
</feature>
<reference evidence="15" key="1">
    <citation type="submission" date="2020-11" db="EMBL/GenBank/DDBJ databases">
        <authorList>
            <person name="Konstantinou D."/>
            <person name="Gkelis S."/>
            <person name="Popin R."/>
            <person name="Fewer D."/>
            <person name="Sivonen K."/>
        </authorList>
    </citation>
    <scope>NUCLEOTIDE SEQUENCE</scope>
    <source>
        <strain evidence="15">TAU-MAC 1115</strain>
    </source>
</reference>
<dbReference type="Pfam" id="PF00005">
    <property type="entry name" value="ABC_tran"/>
    <property type="match status" value="1"/>
</dbReference>
<dbReference type="SMART" id="SM00382">
    <property type="entry name" value="AAA"/>
    <property type="match status" value="1"/>
</dbReference>
<keyword evidence="8" id="KW-0067">ATP-binding</keyword>
<dbReference type="PROSITE" id="PS50990">
    <property type="entry name" value="PEPTIDASE_C39"/>
    <property type="match status" value="1"/>
</dbReference>
<accession>A0A947DG43</accession>
<dbReference type="Pfam" id="PF00664">
    <property type="entry name" value="ABC_membrane"/>
    <property type="match status" value="1"/>
</dbReference>
<dbReference type="GO" id="GO:0008234">
    <property type="term" value="F:cysteine-type peptidase activity"/>
    <property type="evidence" value="ECO:0007669"/>
    <property type="project" value="UniProtKB-KW"/>
</dbReference>
<dbReference type="PROSITE" id="PS50893">
    <property type="entry name" value="ABC_TRANSPORTER_2"/>
    <property type="match status" value="1"/>
</dbReference>
<protein>
    <submittedName>
        <fullName evidence="15">NHLP family bacteriocin export ABC transporter peptidase/permease/ATPase subunit</fullName>
    </submittedName>
</protein>
<feature type="transmembrane region" description="Helical" evidence="11">
    <location>
        <begin position="303"/>
        <end position="324"/>
    </location>
</feature>
<dbReference type="InterPro" id="IPR017871">
    <property type="entry name" value="ABC_transporter-like_CS"/>
</dbReference>
<evidence type="ECO:0000256" key="10">
    <source>
        <dbReference type="ARBA" id="ARBA00023136"/>
    </source>
</evidence>
<evidence type="ECO:0000256" key="9">
    <source>
        <dbReference type="ARBA" id="ARBA00022989"/>
    </source>
</evidence>
<sequence length="734" mass="81403">MPLPFRTKRVHTPTLLQMEMVECGAAALGIILAYYKRIVPLTELRVECGVSRDGSKASNIIQAAQRYGLEANGYKAELEQLGQFKPPYIVFWHFGHFVVVEGIGRDRVFLNDPATGPRTVSLREFDEAFTGVVLTLKPGPDFQSGGQKPSLWLALNKRLKSSRGSILYCILAGFLLAIPGIILPVFSQIFVDQILVDHRTDWLRPLILVMAFTLMLQTILSLLQLKILRQLRIKLATTMASGFLWQSLRLPVAFYDHRLAGEVSNRLRINNRVADVLSGQLATTVISSIMLIFYAGVMFAYDGLLTIIGIIFSLLNVFALQWIARHRIDASLKLQLDQGKAHGVAIAGLKSMETIKASAIESDFFTRWAGYYAKVINTQQGLDLANQTLGILPIFLTSLTTLLILLIGGLRVINGELTIGMVVAFQSLMQQFQMPINDLVNFGSRLQELEGDLNCLEDVLQHPLDPMVAPDTFKLEPLSIENISKTQLQWSSPAQLKGHLELRQVTFGYSRVAPPLFENFNLILRPGESLALVGGSGSGKSTLAKLICGLYQPWSGEILLDGMPITAIPRPVLAKSLALVEQDIFLFGGTIRDNLTLWDHRVTEPQLIQACEDALIDEVVRSISGGLQGELMEGGHNLSGGQRQRLEIARALVHNPSILVMDEATSALDAETERHISQNLQRRQCTNIIVAHRLSTIRDCDQLVVLNHGRVVEQGCHDTLWQNNGLYTQLIQAI</sequence>
<evidence type="ECO:0000259" key="14">
    <source>
        <dbReference type="PROSITE" id="PS50990"/>
    </source>
</evidence>
<dbReference type="CDD" id="cd18569">
    <property type="entry name" value="ABC_6TM_NHLM_bacteriocin"/>
    <property type="match status" value="1"/>
</dbReference>
<evidence type="ECO:0000313" key="15">
    <source>
        <dbReference type="EMBL" id="MBT9315779.1"/>
    </source>
</evidence>
<comment type="subcellular location">
    <subcellularLocation>
        <location evidence="1">Cell membrane</location>
        <topology evidence="1">Multi-pass membrane protein</topology>
    </subcellularLocation>
</comment>
<dbReference type="InterPro" id="IPR027417">
    <property type="entry name" value="P-loop_NTPase"/>
</dbReference>
<dbReference type="InterPro" id="IPR003439">
    <property type="entry name" value="ABC_transporter-like_ATP-bd"/>
</dbReference>
<dbReference type="EMBL" id="JADOES010000016">
    <property type="protein sequence ID" value="MBT9315779.1"/>
    <property type="molecule type" value="Genomic_DNA"/>
</dbReference>
<dbReference type="InterPro" id="IPR022514">
    <property type="entry name" value="NHPM_micro_ABC1"/>
</dbReference>
<keyword evidence="2" id="KW-0813">Transport</keyword>
<evidence type="ECO:0000256" key="11">
    <source>
        <dbReference type="SAM" id="Phobius"/>
    </source>
</evidence>
<dbReference type="SUPFAM" id="SSF52540">
    <property type="entry name" value="P-loop containing nucleoside triphosphate hydrolases"/>
    <property type="match status" value="1"/>
</dbReference>
<name>A0A947DG43_9CYAN</name>
<evidence type="ECO:0000256" key="2">
    <source>
        <dbReference type="ARBA" id="ARBA00022448"/>
    </source>
</evidence>
<dbReference type="RefSeq" id="WP_215608848.1">
    <property type="nucleotide sequence ID" value="NZ_JADOES010000016.1"/>
</dbReference>
<dbReference type="PROSITE" id="PS50929">
    <property type="entry name" value="ABC_TM1F"/>
    <property type="match status" value="1"/>
</dbReference>
<evidence type="ECO:0000259" key="12">
    <source>
        <dbReference type="PROSITE" id="PS50893"/>
    </source>
</evidence>
<dbReference type="GO" id="GO:0016887">
    <property type="term" value="F:ATP hydrolysis activity"/>
    <property type="evidence" value="ECO:0007669"/>
    <property type="project" value="InterPro"/>
</dbReference>
<evidence type="ECO:0000256" key="1">
    <source>
        <dbReference type="ARBA" id="ARBA00004651"/>
    </source>
</evidence>
<keyword evidence="5" id="KW-0547">Nucleotide-binding</keyword>
<keyword evidence="16" id="KW-1185">Reference proteome</keyword>
<dbReference type="GO" id="GO:0006508">
    <property type="term" value="P:proteolysis"/>
    <property type="evidence" value="ECO:0007669"/>
    <property type="project" value="InterPro"/>
</dbReference>
<keyword evidence="7" id="KW-0645">Protease</keyword>
<reference evidence="15" key="2">
    <citation type="journal article" date="2021" name="Mar. Drugs">
        <title>Genome Reduction and Secondary Metabolism of the Marine Sponge-Associated Cyanobacterium Leptothoe.</title>
        <authorList>
            <person name="Konstantinou D."/>
            <person name="Popin R.V."/>
            <person name="Fewer D.P."/>
            <person name="Sivonen K."/>
            <person name="Gkelis S."/>
        </authorList>
    </citation>
    <scope>NUCLEOTIDE SEQUENCE</scope>
    <source>
        <strain evidence="15">TAU-MAC 1115</strain>
    </source>
</reference>
<dbReference type="NCBIfam" id="TIGR03796">
    <property type="entry name" value="NHLM_micro_ABC1"/>
    <property type="match status" value="1"/>
</dbReference>
<keyword evidence="4 11" id="KW-0812">Transmembrane</keyword>
<dbReference type="InterPro" id="IPR011527">
    <property type="entry name" value="ABC1_TM_dom"/>
</dbReference>
<evidence type="ECO:0000256" key="4">
    <source>
        <dbReference type="ARBA" id="ARBA00022692"/>
    </source>
</evidence>
<dbReference type="Proteomes" id="UP000717364">
    <property type="component" value="Unassembled WGS sequence"/>
</dbReference>
<dbReference type="PANTHER" id="PTHR43394">
    <property type="entry name" value="ATP-DEPENDENT PERMEASE MDL1, MITOCHONDRIAL"/>
    <property type="match status" value="1"/>
</dbReference>
<dbReference type="Pfam" id="PF03412">
    <property type="entry name" value="Peptidase_C39"/>
    <property type="match status" value="1"/>
</dbReference>
<evidence type="ECO:0000256" key="7">
    <source>
        <dbReference type="ARBA" id="ARBA00022807"/>
    </source>
</evidence>
<feature type="transmembrane region" description="Helical" evidence="11">
    <location>
        <begin position="166"/>
        <end position="186"/>
    </location>
</feature>
<keyword evidence="9 11" id="KW-1133">Transmembrane helix</keyword>
<keyword evidence="10 11" id="KW-0472">Membrane</keyword>
<dbReference type="GO" id="GO:0005524">
    <property type="term" value="F:ATP binding"/>
    <property type="evidence" value="ECO:0007669"/>
    <property type="project" value="UniProtKB-KW"/>
</dbReference>
<dbReference type="Gene3D" id="3.90.70.10">
    <property type="entry name" value="Cysteine proteinases"/>
    <property type="match status" value="1"/>
</dbReference>
<feature type="domain" description="ABC transporter" evidence="12">
    <location>
        <begin position="500"/>
        <end position="733"/>
    </location>
</feature>
<feature type="domain" description="ABC transmembrane type-1" evidence="13">
    <location>
        <begin position="170"/>
        <end position="448"/>
    </location>
</feature>
<evidence type="ECO:0000256" key="5">
    <source>
        <dbReference type="ARBA" id="ARBA00022741"/>
    </source>
</evidence>
<dbReference type="SUPFAM" id="SSF90123">
    <property type="entry name" value="ABC transporter transmembrane region"/>
    <property type="match status" value="1"/>
</dbReference>
<dbReference type="InterPro" id="IPR003593">
    <property type="entry name" value="AAA+_ATPase"/>
</dbReference>
<dbReference type="InterPro" id="IPR005074">
    <property type="entry name" value="Peptidase_C39"/>
</dbReference>
<keyword evidence="6" id="KW-0378">Hydrolase</keyword>
<feature type="transmembrane region" description="Helical" evidence="11">
    <location>
        <begin position="276"/>
        <end position="297"/>
    </location>
</feature>
<evidence type="ECO:0000259" key="13">
    <source>
        <dbReference type="PROSITE" id="PS50929"/>
    </source>
</evidence>
<gene>
    <name evidence="15" type="ORF">IXB50_10110</name>
</gene>
<evidence type="ECO:0000256" key="8">
    <source>
        <dbReference type="ARBA" id="ARBA00022840"/>
    </source>
</evidence>
<dbReference type="PANTHER" id="PTHR43394:SF1">
    <property type="entry name" value="ATP-BINDING CASSETTE SUB-FAMILY B MEMBER 10, MITOCHONDRIAL"/>
    <property type="match status" value="1"/>
</dbReference>
<dbReference type="FunFam" id="3.40.50.300:FF:000299">
    <property type="entry name" value="ABC transporter ATP-binding protein/permease"/>
    <property type="match status" value="1"/>
</dbReference>
<evidence type="ECO:0000256" key="3">
    <source>
        <dbReference type="ARBA" id="ARBA00022475"/>
    </source>
</evidence>
<feature type="transmembrane region" description="Helical" evidence="11">
    <location>
        <begin position="389"/>
        <end position="410"/>
    </location>
</feature>
<dbReference type="PROSITE" id="PS00211">
    <property type="entry name" value="ABC_TRANSPORTER_1"/>
    <property type="match status" value="1"/>
</dbReference>
<dbReference type="GO" id="GO:0015421">
    <property type="term" value="F:ABC-type oligopeptide transporter activity"/>
    <property type="evidence" value="ECO:0007669"/>
    <property type="project" value="TreeGrafter"/>
</dbReference>
<dbReference type="Gene3D" id="3.40.50.300">
    <property type="entry name" value="P-loop containing nucleotide triphosphate hydrolases"/>
    <property type="match status" value="1"/>
</dbReference>
<organism evidence="15 16">
    <name type="scientific">Leptothoe spongobia TAU-MAC 1115</name>
    <dbReference type="NCBI Taxonomy" id="1967444"/>
    <lineage>
        <taxon>Bacteria</taxon>
        <taxon>Bacillati</taxon>
        <taxon>Cyanobacteriota</taxon>
        <taxon>Cyanophyceae</taxon>
        <taxon>Nodosilineales</taxon>
        <taxon>Cymatolegaceae</taxon>
        <taxon>Leptothoe</taxon>
        <taxon>Leptothoe spongobia</taxon>
    </lineage>
</organism>
<feature type="transmembrane region" description="Helical" evidence="11">
    <location>
        <begin position="206"/>
        <end position="225"/>
    </location>
</feature>
<dbReference type="InterPro" id="IPR036640">
    <property type="entry name" value="ABC1_TM_sf"/>
</dbReference>
<dbReference type="Gene3D" id="1.20.1560.10">
    <property type="entry name" value="ABC transporter type 1, transmembrane domain"/>
    <property type="match status" value="1"/>
</dbReference>
<keyword evidence="3" id="KW-1003">Cell membrane</keyword>